<dbReference type="EMBL" id="LZMZ01000051">
    <property type="protein sequence ID" value="OBX73759.1"/>
    <property type="molecule type" value="Genomic_DNA"/>
</dbReference>
<evidence type="ECO:0000259" key="4">
    <source>
        <dbReference type="PROSITE" id="PS50943"/>
    </source>
</evidence>
<feature type="domain" description="HTH cro/C1-type" evidence="4">
    <location>
        <begin position="38"/>
        <end position="75"/>
    </location>
</feature>
<dbReference type="Pfam" id="PF00717">
    <property type="entry name" value="Peptidase_S24"/>
    <property type="match status" value="1"/>
</dbReference>
<keyword evidence="1" id="KW-0805">Transcription regulation</keyword>
<dbReference type="SUPFAM" id="SSF51306">
    <property type="entry name" value="LexA/Signal peptidase"/>
    <property type="match status" value="1"/>
</dbReference>
<dbReference type="InterPro" id="IPR039418">
    <property type="entry name" value="LexA-like"/>
</dbReference>
<evidence type="ECO:0000313" key="5">
    <source>
        <dbReference type="EMBL" id="OBX73759.1"/>
    </source>
</evidence>
<keyword evidence="3" id="KW-0804">Transcription</keyword>
<dbReference type="SUPFAM" id="SSF47413">
    <property type="entry name" value="lambda repressor-like DNA-binding domains"/>
    <property type="match status" value="1"/>
</dbReference>
<dbReference type="CDD" id="cd00093">
    <property type="entry name" value="HTH_XRE"/>
    <property type="match status" value="1"/>
</dbReference>
<accession>A0A1B8Q949</accession>
<dbReference type="Proteomes" id="UP000092508">
    <property type="component" value="Unassembled WGS sequence"/>
</dbReference>
<dbReference type="PANTHER" id="PTHR40661">
    <property type="match status" value="1"/>
</dbReference>
<sequence>MTAAEKERIEFAERLNKVLDDKGYPMRGRAQKVLAETRLNISDRAINKWLKGESIPDHSNLAILSRHYGVGFDWLATGNGSIDTHSKNFDLQAHIDSLPSAITHEQAVAEGQESIMVDVYDLSYCCGDGDKVEYEPLKKRLPFDPSFFTRRNIRPENFKLIFAKGDSMARYINEGDAIGVDISQTEIKDGEAYALFLDGDNMIKRLFIEGGGRLRLSSDNPAYKDKIIEPEFADSLKIVGRVVYRSG</sequence>
<evidence type="ECO:0000256" key="2">
    <source>
        <dbReference type="ARBA" id="ARBA00023125"/>
    </source>
</evidence>
<reference evidence="5 6" key="1">
    <citation type="submission" date="2016-06" db="EMBL/GenBank/DDBJ databases">
        <title>Draft genome of Moraxella atlantae CCUG 66109.</title>
        <authorList>
            <person name="Salva-Serra F."/>
            <person name="Engstrom-Jakobsson H."/>
            <person name="Thorell K."/>
            <person name="Gonzales-Siles L."/>
            <person name="Karlsson R."/>
            <person name="Boulund F."/>
            <person name="Engstrand L."/>
            <person name="Kristiansson E."/>
            <person name="Moore E."/>
        </authorList>
    </citation>
    <scope>NUCLEOTIDE SEQUENCE [LARGE SCALE GENOMIC DNA]</scope>
    <source>
        <strain evidence="5 6">CCUG 66109</strain>
    </source>
</reference>
<proteinExistence type="predicted"/>
<name>A0A1B8Q949_9GAMM</name>
<evidence type="ECO:0000313" key="6">
    <source>
        <dbReference type="Proteomes" id="UP000092508"/>
    </source>
</evidence>
<keyword evidence="2" id="KW-0238">DNA-binding</keyword>
<dbReference type="InterPro" id="IPR036286">
    <property type="entry name" value="LexA/Signal_pep-like_sf"/>
</dbReference>
<dbReference type="Gene3D" id="2.10.109.10">
    <property type="entry name" value="Umud Fragment, subunit A"/>
    <property type="match status" value="1"/>
</dbReference>
<dbReference type="Pfam" id="PF01381">
    <property type="entry name" value="HTH_3"/>
    <property type="match status" value="1"/>
</dbReference>
<organism evidence="5 6">
    <name type="scientific">Faucicola atlantae</name>
    <dbReference type="NCBI Taxonomy" id="34059"/>
    <lineage>
        <taxon>Bacteria</taxon>
        <taxon>Pseudomonadati</taxon>
        <taxon>Pseudomonadota</taxon>
        <taxon>Gammaproteobacteria</taxon>
        <taxon>Moraxellales</taxon>
        <taxon>Moraxellaceae</taxon>
        <taxon>Faucicola</taxon>
    </lineage>
</organism>
<dbReference type="GO" id="GO:0003677">
    <property type="term" value="F:DNA binding"/>
    <property type="evidence" value="ECO:0007669"/>
    <property type="project" value="UniProtKB-KW"/>
</dbReference>
<protein>
    <recommendedName>
        <fullName evidence="4">HTH cro/C1-type domain-containing protein</fullName>
    </recommendedName>
</protein>
<evidence type="ECO:0000256" key="3">
    <source>
        <dbReference type="ARBA" id="ARBA00023163"/>
    </source>
</evidence>
<dbReference type="InterPro" id="IPR010982">
    <property type="entry name" value="Lambda_DNA-bd_dom_sf"/>
</dbReference>
<dbReference type="AlphaFoldDB" id="A0A1B8Q949"/>
<dbReference type="InterPro" id="IPR015927">
    <property type="entry name" value="Peptidase_S24_S26A/B/C"/>
</dbReference>
<dbReference type="CDD" id="cd06529">
    <property type="entry name" value="S24_LexA-like"/>
    <property type="match status" value="1"/>
</dbReference>
<dbReference type="InterPro" id="IPR001387">
    <property type="entry name" value="Cro/C1-type_HTH"/>
</dbReference>
<evidence type="ECO:0000256" key="1">
    <source>
        <dbReference type="ARBA" id="ARBA00023015"/>
    </source>
</evidence>
<dbReference type="Gene3D" id="1.10.260.40">
    <property type="entry name" value="lambda repressor-like DNA-binding domains"/>
    <property type="match status" value="1"/>
</dbReference>
<dbReference type="OrthoDB" id="8612222at2"/>
<comment type="caution">
    <text evidence="5">The sequence shown here is derived from an EMBL/GenBank/DDBJ whole genome shotgun (WGS) entry which is preliminary data.</text>
</comment>
<dbReference type="PROSITE" id="PS50943">
    <property type="entry name" value="HTH_CROC1"/>
    <property type="match status" value="1"/>
</dbReference>
<dbReference type="RefSeq" id="WP_067238556.1">
    <property type="nucleotide sequence ID" value="NZ_LZMZ01000051.1"/>
</dbReference>
<gene>
    <name evidence="5" type="ORF">A9308_00690</name>
</gene>
<dbReference type="STRING" id="34059.A9308_00690"/>
<dbReference type="PANTHER" id="PTHR40661:SF1">
    <property type="entry name" value="HTH CRO_C1-TYPE DOMAIN-CONTAINING PROTEIN"/>
    <property type="match status" value="1"/>
</dbReference>